<evidence type="ECO:0000259" key="1">
    <source>
        <dbReference type="Pfam" id="PF13349"/>
    </source>
</evidence>
<evidence type="ECO:0000313" key="4">
    <source>
        <dbReference type="Proteomes" id="UP001172055"/>
    </source>
</evidence>
<proteinExistence type="predicted"/>
<feature type="domain" description="DUF4097" evidence="1">
    <location>
        <begin position="194"/>
        <end position="350"/>
    </location>
</feature>
<dbReference type="EMBL" id="JAUJWV010000004">
    <property type="protein sequence ID" value="MDN7243487.1"/>
    <property type="molecule type" value="Genomic_DNA"/>
</dbReference>
<dbReference type="Proteomes" id="UP001172055">
    <property type="component" value="Unassembled WGS sequence"/>
</dbReference>
<protein>
    <submittedName>
        <fullName evidence="3">DUF4097 family beta strand repeat-containing protein</fullName>
    </submittedName>
</protein>
<comment type="caution">
    <text evidence="3">The sequence shown here is derived from an EMBL/GenBank/DDBJ whole genome shotgun (WGS) entry which is preliminary data.</text>
</comment>
<evidence type="ECO:0000313" key="3">
    <source>
        <dbReference type="EMBL" id="MDN7243487.1"/>
    </source>
</evidence>
<organism evidence="3 4">
    <name type="scientific">Planococcus shixiaomingii</name>
    <dbReference type="NCBI Taxonomy" id="3058393"/>
    <lineage>
        <taxon>Bacteria</taxon>
        <taxon>Bacillati</taxon>
        <taxon>Bacillota</taxon>
        <taxon>Bacilli</taxon>
        <taxon>Bacillales</taxon>
        <taxon>Caryophanaceae</taxon>
        <taxon>Planococcus</taxon>
    </lineage>
</organism>
<dbReference type="InterPro" id="IPR025164">
    <property type="entry name" value="Toastrack_DUF4097"/>
</dbReference>
<name>A0ABT8N751_9BACL</name>
<feature type="domain" description="YvlB/LiaX N-terminal" evidence="2">
    <location>
        <begin position="3"/>
        <end position="33"/>
    </location>
</feature>
<dbReference type="InterPro" id="IPR053959">
    <property type="entry name" value="YvlB/LiaX_N"/>
</dbReference>
<sequence>MQNEKERILDMVENGTISAREAVELLKAIDGGDSSRDSSYGRDRYRDKRDSKRGFFRPEDVIKKFSKDMSRDFTRDFSKNMSKDFNQLGDRMKDFVQTSVGKLKTMEFDSPFGEAVQFEHTFTQEFVNVNKIIADLANGQLEVFPSQDETLRAECHVKAYRAESEEQAKRDFLDKFIFIADDQKLRIISDMKTTQVNIVLYVPVASYQEIIVRLFNGGFSMKRIDASLIKVKTANGKIDLKNVDFDDAELETANGAVQVVEVSGKVLETETLNGRIYVDGDIQTTTAKSLNGNVVVTSRCKEARKVEAKTLAGNVELYIPSHLPLKGEVASNLGKIDVLLSDVDNTHEQGQFMQKVVRFSKESGEAVAAPLLVYGETKTGTVLVRYLTIE</sequence>
<reference evidence="3 4" key="1">
    <citation type="submission" date="2023-06" db="EMBL/GenBank/DDBJ databases">
        <title>Novel species in genus Planococcus.</title>
        <authorList>
            <person name="Ning S."/>
        </authorList>
    </citation>
    <scope>NUCLEOTIDE SEQUENCE [LARGE SCALE GENOMIC DNA]</scope>
    <source>
        <strain evidence="3 4">N028</strain>
    </source>
</reference>
<evidence type="ECO:0000259" key="2">
    <source>
        <dbReference type="Pfam" id="PF22746"/>
    </source>
</evidence>
<accession>A0ABT8N751</accession>
<dbReference type="Pfam" id="PF22746">
    <property type="entry name" value="SHOCT-like_DUF2089-C"/>
    <property type="match status" value="1"/>
</dbReference>
<keyword evidence="4" id="KW-1185">Reference proteome</keyword>
<dbReference type="Gene3D" id="2.160.20.120">
    <property type="match status" value="1"/>
</dbReference>
<gene>
    <name evidence="3" type="ORF">QWY14_16980</name>
</gene>
<dbReference type="Pfam" id="PF13349">
    <property type="entry name" value="DUF4097"/>
    <property type="match status" value="1"/>
</dbReference>
<dbReference type="RefSeq" id="WP_300987725.1">
    <property type="nucleotide sequence ID" value="NZ_CP129236.1"/>
</dbReference>